<dbReference type="FunFam" id="2.40.50.140:FF:000045">
    <property type="entry name" value="Phenylalanine--tRNA ligase beta subunit"/>
    <property type="match status" value="1"/>
</dbReference>
<dbReference type="PROSITE" id="PS50886">
    <property type="entry name" value="TRBD"/>
    <property type="match status" value="1"/>
</dbReference>
<dbReference type="Gene3D" id="3.30.930.10">
    <property type="entry name" value="Bira Bifunctional Protein, Domain 2"/>
    <property type="match status" value="1"/>
</dbReference>
<dbReference type="EC" id="6.1.1.20" evidence="15"/>
<dbReference type="InterPro" id="IPR005147">
    <property type="entry name" value="tRNA_synthase_B5-dom"/>
</dbReference>
<feature type="binding site" evidence="15">
    <location>
        <position position="472"/>
    </location>
    <ligand>
        <name>Mg(2+)</name>
        <dbReference type="ChEBI" id="CHEBI:18420"/>
        <note>shared with alpha subunit</note>
    </ligand>
</feature>
<dbReference type="InterPro" id="IPR041616">
    <property type="entry name" value="PheRS_beta_core"/>
</dbReference>
<proteinExistence type="inferred from homology"/>
<keyword evidence="6 15" id="KW-0436">Ligase</keyword>
<dbReference type="SUPFAM" id="SSF50249">
    <property type="entry name" value="Nucleic acid-binding proteins"/>
    <property type="match status" value="1"/>
</dbReference>
<dbReference type="Pfam" id="PF03484">
    <property type="entry name" value="B5"/>
    <property type="match status" value="1"/>
</dbReference>
<dbReference type="Gene3D" id="3.50.40.10">
    <property type="entry name" value="Phenylalanyl-trna Synthetase, Chain B, domain 3"/>
    <property type="match status" value="1"/>
</dbReference>
<dbReference type="SMART" id="SM00874">
    <property type="entry name" value="B5"/>
    <property type="match status" value="1"/>
</dbReference>
<dbReference type="PANTHER" id="PTHR10947:SF0">
    <property type="entry name" value="PHENYLALANINE--TRNA LIGASE BETA SUBUNIT"/>
    <property type="match status" value="1"/>
</dbReference>
<dbReference type="FunFam" id="3.30.70.380:FF:000001">
    <property type="entry name" value="Phenylalanine--tRNA ligase beta subunit"/>
    <property type="match status" value="1"/>
</dbReference>
<evidence type="ECO:0000256" key="5">
    <source>
        <dbReference type="ARBA" id="ARBA00022555"/>
    </source>
</evidence>
<dbReference type="Gene3D" id="3.30.56.10">
    <property type="match status" value="2"/>
</dbReference>
<evidence type="ECO:0000256" key="3">
    <source>
        <dbReference type="ARBA" id="ARBA00011209"/>
    </source>
</evidence>
<dbReference type="Gene3D" id="2.40.50.140">
    <property type="entry name" value="Nucleic acid-binding proteins"/>
    <property type="match status" value="1"/>
</dbReference>
<comment type="similarity">
    <text evidence="2 15">Belongs to the phenylalanyl-tRNA synthetase beta subunit family. Type 1 subfamily.</text>
</comment>
<dbReference type="SMART" id="SM00873">
    <property type="entry name" value="B3_4"/>
    <property type="match status" value="1"/>
</dbReference>
<evidence type="ECO:0000259" key="19">
    <source>
        <dbReference type="PROSITE" id="PS51483"/>
    </source>
</evidence>
<dbReference type="Gene3D" id="3.30.70.380">
    <property type="entry name" value="Ferrodoxin-fold anticodon-binding domain"/>
    <property type="match status" value="1"/>
</dbReference>
<dbReference type="InterPro" id="IPR045864">
    <property type="entry name" value="aa-tRNA-synth_II/BPL/LPL"/>
</dbReference>
<dbReference type="InterPro" id="IPR045060">
    <property type="entry name" value="Phe-tRNA-ligase_IIc_bsu"/>
</dbReference>
<evidence type="ECO:0000256" key="1">
    <source>
        <dbReference type="ARBA" id="ARBA00004496"/>
    </source>
</evidence>
<evidence type="ECO:0000256" key="15">
    <source>
        <dbReference type="HAMAP-Rule" id="MF_00283"/>
    </source>
</evidence>
<dbReference type="GO" id="GO:0004826">
    <property type="term" value="F:phenylalanine-tRNA ligase activity"/>
    <property type="evidence" value="ECO:0007669"/>
    <property type="project" value="UniProtKB-UniRule"/>
</dbReference>
<dbReference type="PROSITE" id="PS51483">
    <property type="entry name" value="B5"/>
    <property type="match status" value="1"/>
</dbReference>
<keyword evidence="13 15" id="KW-0030">Aminoacyl-tRNA synthetase</keyword>
<evidence type="ECO:0000256" key="9">
    <source>
        <dbReference type="ARBA" id="ARBA00022840"/>
    </source>
</evidence>
<dbReference type="InterPro" id="IPR020825">
    <property type="entry name" value="Phe-tRNA_synthase-like_B3/B4"/>
</dbReference>
<comment type="subcellular location">
    <subcellularLocation>
        <location evidence="1 15">Cytoplasm</location>
    </subcellularLocation>
</comment>
<keyword evidence="5 16" id="KW-0820">tRNA-binding</keyword>
<dbReference type="NCBIfam" id="TIGR00472">
    <property type="entry name" value="pheT_bact"/>
    <property type="match status" value="1"/>
</dbReference>
<dbReference type="InterPro" id="IPR009061">
    <property type="entry name" value="DNA-bd_dom_put_sf"/>
</dbReference>
<evidence type="ECO:0000256" key="12">
    <source>
        <dbReference type="ARBA" id="ARBA00022917"/>
    </source>
</evidence>
<evidence type="ECO:0000256" key="6">
    <source>
        <dbReference type="ARBA" id="ARBA00022598"/>
    </source>
</evidence>
<dbReference type="InterPro" id="IPR005121">
    <property type="entry name" value="Fdx_antiC-bd"/>
</dbReference>
<dbReference type="AlphaFoldDB" id="A0A1G6L4V8"/>
<keyword evidence="8 15" id="KW-0547">Nucleotide-binding</keyword>
<dbReference type="GO" id="GO:0009328">
    <property type="term" value="C:phenylalanine-tRNA ligase complex"/>
    <property type="evidence" value="ECO:0007669"/>
    <property type="project" value="TreeGrafter"/>
</dbReference>
<evidence type="ECO:0000256" key="16">
    <source>
        <dbReference type="PROSITE-ProRule" id="PRU00209"/>
    </source>
</evidence>
<feature type="binding site" evidence="15">
    <location>
        <position position="471"/>
    </location>
    <ligand>
        <name>Mg(2+)</name>
        <dbReference type="ChEBI" id="CHEBI:18420"/>
        <note>shared with alpha subunit</note>
    </ligand>
</feature>
<evidence type="ECO:0000256" key="13">
    <source>
        <dbReference type="ARBA" id="ARBA00023146"/>
    </source>
</evidence>
<dbReference type="InterPro" id="IPR033714">
    <property type="entry name" value="tRNA_bind_bactPheRS"/>
</dbReference>
<dbReference type="RefSeq" id="WP_093730139.1">
    <property type="nucleotide sequence ID" value="NZ_FMYW01000006.1"/>
</dbReference>
<dbReference type="Pfam" id="PF01588">
    <property type="entry name" value="tRNA_bind"/>
    <property type="match status" value="1"/>
</dbReference>
<evidence type="ECO:0000256" key="11">
    <source>
        <dbReference type="ARBA" id="ARBA00022884"/>
    </source>
</evidence>
<dbReference type="CDD" id="cd02796">
    <property type="entry name" value="tRNA_bind_bactPheRS"/>
    <property type="match status" value="1"/>
</dbReference>
<feature type="binding site" evidence="15">
    <location>
        <position position="468"/>
    </location>
    <ligand>
        <name>Mg(2+)</name>
        <dbReference type="ChEBI" id="CHEBI:18420"/>
        <note>shared with alpha subunit</note>
    </ligand>
</feature>
<dbReference type="GO" id="GO:0005524">
    <property type="term" value="F:ATP binding"/>
    <property type="evidence" value="ECO:0007669"/>
    <property type="project" value="UniProtKB-UniRule"/>
</dbReference>
<evidence type="ECO:0000256" key="7">
    <source>
        <dbReference type="ARBA" id="ARBA00022723"/>
    </source>
</evidence>
<comment type="subunit">
    <text evidence="3 15">Tetramer of two alpha and two beta subunits.</text>
</comment>
<evidence type="ECO:0000313" key="21">
    <source>
        <dbReference type="Proteomes" id="UP000198943"/>
    </source>
</evidence>
<dbReference type="PANTHER" id="PTHR10947">
    <property type="entry name" value="PHENYLALANYL-TRNA SYNTHETASE BETA CHAIN AND LEUCINE-RICH REPEAT-CONTAINING PROTEIN 47"/>
    <property type="match status" value="1"/>
</dbReference>
<keyword evidence="12 15" id="KW-0648">Protein biosynthesis</keyword>
<dbReference type="Pfam" id="PF03483">
    <property type="entry name" value="B3_4"/>
    <property type="match status" value="1"/>
</dbReference>
<keyword evidence="10 15" id="KW-0460">Magnesium</keyword>
<evidence type="ECO:0000313" key="20">
    <source>
        <dbReference type="EMBL" id="SDC38158.1"/>
    </source>
</evidence>
<dbReference type="SUPFAM" id="SSF56037">
    <property type="entry name" value="PheT/TilS domain"/>
    <property type="match status" value="1"/>
</dbReference>
<feature type="domain" description="FDX-ACB" evidence="18">
    <location>
        <begin position="716"/>
        <end position="809"/>
    </location>
</feature>
<protein>
    <recommendedName>
        <fullName evidence="15">Phenylalanine--tRNA ligase beta subunit</fullName>
        <ecNumber evidence="15">6.1.1.20</ecNumber>
    </recommendedName>
    <alternativeName>
        <fullName evidence="15">Phenylalanyl-tRNA synthetase beta subunit</fullName>
        <shortName evidence="15">PheRS</shortName>
    </alternativeName>
</protein>
<name>A0A1G6L4V8_9FIRM</name>
<comment type="catalytic activity">
    <reaction evidence="14 15">
        <text>tRNA(Phe) + L-phenylalanine + ATP = L-phenylalanyl-tRNA(Phe) + AMP + diphosphate + H(+)</text>
        <dbReference type="Rhea" id="RHEA:19413"/>
        <dbReference type="Rhea" id="RHEA-COMP:9668"/>
        <dbReference type="Rhea" id="RHEA-COMP:9699"/>
        <dbReference type="ChEBI" id="CHEBI:15378"/>
        <dbReference type="ChEBI" id="CHEBI:30616"/>
        <dbReference type="ChEBI" id="CHEBI:33019"/>
        <dbReference type="ChEBI" id="CHEBI:58095"/>
        <dbReference type="ChEBI" id="CHEBI:78442"/>
        <dbReference type="ChEBI" id="CHEBI:78531"/>
        <dbReference type="ChEBI" id="CHEBI:456215"/>
        <dbReference type="EC" id="6.1.1.20"/>
    </reaction>
</comment>
<dbReference type="SMART" id="SM00896">
    <property type="entry name" value="FDX-ACB"/>
    <property type="match status" value="1"/>
</dbReference>
<organism evidence="20 21">
    <name type="scientific">Succiniclasticum ruminis</name>
    <dbReference type="NCBI Taxonomy" id="40841"/>
    <lineage>
        <taxon>Bacteria</taxon>
        <taxon>Bacillati</taxon>
        <taxon>Bacillota</taxon>
        <taxon>Negativicutes</taxon>
        <taxon>Acidaminococcales</taxon>
        <taxon>Acidaminococcaceae</taxon>
        <taxon>Succiniclasticum</taxon>
    </lineage>
</organism>
<dbReference type="SUPFAM" id="SSF46955">
    <property type="entry name" value="Putative DNA-binding domain"/>
    <property type="match status" value="1"/>
</dbReference>
<dbReference type="Pfam" id="PF17759">
    <property type="entry name" value="tRNA_synthFbeta"/>
    <property type="match status" value="1"/>
</dbReference>
<evidence type="ECO:0000256" key="2">
    <source>
        <dbReference type="ARBA" id="ARBA00008653"/>
    </source>
</evidence>
<evidence type="ECO:0000256" key="4">
    <source>
        <dbReference type="ARBA" id="ARBA00022490"/>
    </source>
</evidence>
<dbReference type="SUPFAM" id="SSF54991">
    <property type="entry name" value="Anticodon-binding domain of PheRS"/>
    <property type="match status" value="1"/>
</dbReference>
<dbReference type="InterPro" id="IPR004532">
    <property type="entry name" value="Phe-tRNA-ligase_IIc_bsu_bact"/>
</dbReference>
<keyword evidence="11 16" id="KW-0694">RNA-binding</keyword>
<evidence type="ECO:0000259" key="18">
    <source>
        <dbReference type="PROSITE" id="PS51447"/>
    </source>
</evidence>
<evidence type="ECO:0000259" key="17">
    <source>
        <dbReference type="PROSITE" id="PS50886"/>
    </source>
</evidence>
<dbReference type="GO" id="GO:0000049">
    <property type="term" value="F:tRNA binding"/>
    <property type="evidence" value="ECO:0007669"/>
    <property type="project" value="UniProtKB-UniRule"/>
</dbReference>
<evidence type="ECO:0000256" key="10">
    <source>
        <dbReference type="ARBA" id="ARBA00022842"/>
    </source>
</evidence>
<dbReference type="PROSITE" id="PS51447">
    <property type="entry name" value="FDX_ACB"/>
    <property type="match status" value="1"/>
</dbReference>
<dbReference type="EMBL" id="FMYW01000006">
    <property type="protein sequence ID" value="SDC38158.1"/>
    <property type="molecule type" value="Genomic_DNA"/>
</dbReference>
<dbReference type="InterPro" id="IPR036690">
    <property type="entry name" value="Fdx_antiC-bd_sf"/>
</dbReference>
<dbReference type="CDD" id="cd00769">
    <property type="entry name" value="PheRS_beta_core"/>
    <property type="match status" value="1"/>
</dbReference>
<dbReference type="FunFam" id="3.50.40.10:FF:000001">
    <property type="entry name" value="Phenylalanine--tRNA ligase beta subunit"/>
    <property type="match status" value="1"/>
</dbReference>
<comment type="cofactor">
    <cofactor evidence="15">
        <name>Mg(2+)</name>
        <dbReference type="ChEBI" id="CHEBI:18420"/>
    </cofactor>
    <text evidence="15">Binds 2 magnesium ions per tetramer.</text>
</comment>
<evidence type="ECO:0000256" key="8">
    <source>
        <dbReference type="ARBA" id="ARBA00022741"/>
    </source>
</evidence>
<dbReference type="HAMAP" id="MF_00283">
    <property type="entry name" value="Phe_tRNA_synth_beta1"/>
    <property type="match status" value="1"/>
</dbReference>
<dbReference type="InterPro" id="IPR012340">
    <property type="entry name" value="NA-bd_OB-fold"/>
</dbReference>
<reference evidence="21" key="1">
    <citation type="submission" date="2016-10" db="EMBL/GenBank/DDBJ databases">
        <authorList>
            <person name="Varghese N."/>
            <person name="Submissions S."/>
        </authorList>
    </citation>
    <scope>NUCLEOTIDE SEQUENCE [LARGE SCALE GENOMIC DNA]</scope>
    <source>
        <strain evidence="21">DSM 11005</strain>
    </source>
</reference>
<dbReference type="GO" id="GO:0000287">
    <property type="term" value="F:magnesium ion binding"/>
    <property type="evidence" value="ECO:0007669"/>
    <property type="project" value="UniProtKB-UniRule"/>
</dbReference>
<dbReference type="GO" id="GO:0140096">
    <property type="term" value="F:catalytic activity, acting on a protein"/>
    <property type="evidence" value="ECO:0007669"/>
    <property type="project" value="UniProtKB-ARBA"/>
</dbReference>
<evidence type="ECO:0000256" key="14">
    <source>
        <dbReference type="ARBA" id="ARBA00049255"/>
    </source>
</evidence>
<gene>
    <name evidence="15" type="primary">pheT</name>
    <name evidence="20" type="ORF">SAMN04487864_10656</name>
</gene>
<dbReference type="Pfam" id="PF03147">
    <property type="entry name" value="FDX-ACB"/>
    <property type="match status" value="1"/>
</dbReference>
<feature type="binding site" evidence="15">
    <location>
        <position position="462"/>
    </location>
    <ligand>
        <name>Mg(2+)</name>
        <dbReference type="ChEBI" id="CHEBI:18420"/>
        <note>shared with alpha subunit</note>
    </ligand>
</feature>
<dbReference type="OrthoDB" id="9805455at2"/>
<dbReference type="SUPFAM" id="SSF55681">
    <property type="entry name" value="Class II aaRS and biotin synthetases"/>
    <property type="match status" value="1"/>
</dbReference>
<feature type="domain" description="B5" evidence="19">
    <location>
        <begin position="409"/>
        <end position="484"/>
    </location>
</feature>
<keyword evidence="21" id="KW-1185">Reference proteome</keyword>
<dbReference type="GO" id="GO:0016740">
    <property type="term" value="F:transferase activity"/>
    <property type="evidence" value="ECO:0007669"/>
    <property type="project" value="UniProtKB-ARBA"/>
</dbReference>
<dbReference type="Proteomes" id="UP000198943">
    <property type="component" value="Unassembled WGS sequence"/>
</dbReference>
<keyword evidence="9 15" id="KW-0067">ATP-binding</keyword>
<accession>A0A1G6L4V8</accession>
<dbReference type="GO" id="GO:0006432">
    <property type="term" value="P:phenylalanyl-tRNA aminoacylation"/>
    <property type="evidence" value="ECO:0007669"/>
    <property type="project" value="UniProtKB-UniRule"/>
</dbReference>
<sequence length="810" mass="89179">MLASIAWLKRYVDIDVTPEELADKLTRVGLEVESVIHQGQGISGVVTGKVTAIEKNPKSDHLWVCQMDYGSGEIVQIQTGAQNVKLGDIVPVATLGAELPNGMKLKKVKMADVYSYGMLCSAAELGIDNKLLLPEQREGILILSPDTPIGKDIKEVLGLNDTVLDIDLTANKQDCFCMTGIAREAAAVLGKTMRMPDTSVKEAAGGDVHDMLRVAIEIPELCSRFTSRALKNIKIMPSPDWMQNELRACGVRPISNVVDVTNYVMMELGQPMHAYDYDTLAGQALIVRRGKAGEHLQTLDDQDRELTPDMITIADTEKAVGLGGVMGGLITEVTDQTKTVILEAAAFNGPSIRRTSKALGLRSEASMRFERGVDIANCHRALDRAAHLLEEMGACETVCGIADAYPVPYHPAVITVTPETINTRIGVNIPKEEMIEILQRLQFDVKEDDGALVITAPTWRQDVTCDADISEEIARMHSYDKIESHNPELALRQGKEDPMEEVKSEAEDYLASAGLDEVMTYTFIHPSFVDKMMLKADDARRNVIRLMNPISDEFGVMRTTMLPSLLNTAAYNLARQAESVKIFEVGRVYLPKSLPLTEHPEERRVIGAVMSGRRNELTWTSGKDGVDFYDMKGVVEGLLAKMQLADYELAACEETYMHPGKSCVVKAGEKVIGYFGCLHPTAAANFDVPEETYVLELELATLAESALRVPQYTHLAKFPGTSRDIAVVVPRNVTMQELERVLRANAGELLKDIRVFDVYTGKQVAEGCKSVAFNLTFQAEDRTLTDGEIDPIIKNVVEKVAEAYAAELRK</sequence>
<feature type="domain" description="TRNA-binding" evidence="17">
    <location>
        <begin position="39"/>
        <end position="154"/>
    </location>
</feature>
<dbReference type="InterPro" id="IPR005146">
    <property type="entry name" value="B3/B4_tRNA-bd"/>
</dbReference>
<dbReference type="InterPro" id="IPR002547">
    <property type="entry name" value="tRNA-bd_dom"/>
</dbReference>
<keyword evidence="4 15" id="KW-0963">Cytoplasm</keyword>
<keyword evidence="7 15" id="KW-0479">Metal-binding</keyword>